<evidence type="ECO:0000313" key="2">
    <source>
        <dbReference type="Proteomes" id="UP001183226"/>
    </source>
</evidence>
<dbReference type="PANTHER" id="PTHR38479:SF2">
    <property type="entry name" value="WINGED HELIX DNA-BINDING DOMAIN-CONTAINING PROTEIN"/>
    <property type="match status" value="1"/>
</dbReference>
<dbReference type="Pfam" id="PF06224">
    <property type="entry name" value="AlkZ-like"/>
    <property type="match status" value="1"/>
</dbReference>
<dbReference type="RefSeq" id="WP_311545660.1">
    <property type="nucleotide sequence ID" value="NZ_JAVREK010000013.1"/>
</dbReference>
<dbReference type="GO" id="GO:0003677">
    <property type="term" value="F:DNA binding"/>
    <property type="evidence" value="ECO:0007669"/>
    <property type="project" value="UniProtKB-KW"/>
</dbReference>
<accession>A0ABU2KV44</accession>
<proteinExistence type="predicted"/>
<organism evidence="1 2">
    <name type="scientific">Streptomonospora wellingtoniae</name>
    <dbReference type="NCBI Taxonomy" id="3075544"/>
    <lineage>
        <taxon>Bacteria</taxon>
        <taxon>Bacillati</taxon>
        <taxon>Actinomycetota</taxon>
        <taxon>Actinomycetes</taxon>
        <taxon>Streptosporangiales</taxon>
        <taxon>Nocardiopsidaceae</taxon>
        <taxon>Streptomonospora</taxon>
    </lineage>
</organism>
<dbReference type="InterPro" id="IPR009351">
    <property type="entry name" value="AlkZ-like"/>
</dbReference>
<keyword evidence="2" id="KW-1185">Reference proteome</keyword>
<name>A0ABU2KV44_9ACTN</name>
<sequence length="376" mass="41392">MNVSAVLGRRRLNRATLERQLLLRRSAMAPEQALAHLVGLQAQTPHTWYTGLWTRLADYAPEPTSELLGSGAIVRMPVMRSTIHLLTADDAVRLRPLTAPVHERMYRSAFGRRVSGLDPAEVEKAGRAALQEGPLTFGELGSRLAEHGRSAGWGERDPQALAQWVRTLVPLAQVPPRGQWGRSGPAAHSPVETWLGRPLPEPAGLEHLVLRYLAAFGPASVLDAQKWCGLTRLNEVVDGLRPRLRVFRSEEGRELFDLPDAPRPDADTPAPVRFLYEFDNLRWSFADLDRLVTVDLRAHGFTARNGTDPGLILLDGFAAGGWRITVRRRAAVLDVRPFRHLSGDEEAAVRAEAEALLAFYAPAAAERTVEVGPPTG</sequence>
<evidence type="ECO:0000313" key="1">
    <source>
        <dbReference type="EMBL" id="MDT0303170.1"/>
    </source>
</evidence>
<dbReference type="PANTHER" id="PTHR38479">
    <property type="entry name" value="LMO0824 PROTEIN"/>
    <property type="match status" value="1"/>
</dbReference>
<protein>
    <submittedName>
        <fullName evidence="1">Winged helix DNA-binding domain-containing protein</fullName>
    </submittedName>
</protein>
<dbReference type="Proteomes" id="UP001183226">
    <property type="component" value="Unassembled WGS sequence"/>
</dbReference>
<keyword evidence="1" id="KW-0238">DNA-binding</keyword>
<reference evidence="2" key="1">
    <citation type="submission" date="2023-07" db="EMBL/GenBank/DDBJ databases">
        <title>30 novel species of actinomycetes from the DSMZ collection.</title>
        <authorList>
            <person name="Nouioui I."/>
        </authorList>
    </citation>
    <scope>NUCLEOTIDE SEQUENCE [LARGE SCALE GENOMIC DNA]</scope>
    <source>
        <strain evidence="2">DSM 45055</strain>
    </source>
</reference>
<comment type="caution">
    <text evidence="1">The sequence shown here is derived from an EMBL/GenBank/DDBJ whole genome shotgun (WGS) entry which is preliminary data.</text>
</comment>
<dbReference type="EMBL" id="JAVREK010000013">
    <property type="protein sequence ID" value="MDT0303170.1"/>
    <property type="molecule type" value="Genomic_DNA"/>
</dbReference>
<gene>
    <name evidence="1" type="ORF">RM446_13700</name>
</gene>